<dbReference type="Pfam" id="PF01391">
    <property type="entry name" value="Collagen"/>
    <property type="match status" value="2"/>
</dbReference>
<feature type="compositionally biased region" description="Low complexity" evidence="13">
    <location>
        <begin position="1652"/>
        <end position="1668"/>
    </location>
</feature>
<keyword evidence="7" id="KW-0176">Collagen</keyword>
<dbReference type="SUPFAM" id="SSF53300">
    <property type="entry name" value="vWA-like"/>
    <property type="match status" value="9"/>
</dbReference>
<feature type="domain" description="VWFA" evidence="15">
    <location>
        <begin position="435"/>
        <end position="611"/>
    </location>
</feature>
<dbReference type="GO" id="GO:0005589">
    <property type="term" value="C:collagen type VI trimer"/>
    <property type="evidence" value="ECO:0007669"/>
    <property type="project" value="UniProtKB-ARBA"/>
</dbReference>
<evidence type="ECO:0000256" key="11">
    <source>
        <dbReference type="ARBA" id="ARBA00043858"/>
    </source>
</evidence>
<dbReference type="GO" id="GO:0007155">
    <property type="term" value="P:cell adhesion"/>
    <property type="evidence" value="ECO:0007669"/>
    <property type="project" value="UniProtKB-KW"/>
</dbReference>
<gene>
    <name evidence="17" type="ORF">HJG60_003131</name>
</gene>
<feature type="region of interest" description="Disordered" evidence="13">
    <location>
        <begin position="1412"/>
        <end position="1734"/>
    </location>
</feature>
<organism evidence="17 18">
    <name type="scientific">Phyllostomus discolor</name>
    <name type="common">pale spear-nosed bat</name>
    <dbReference type="NCBI Taxonomy" id="89673"/>
    <lineage>
        <taxon>Eukaryota</taxon>
        <taxon>Metazoa</taxon>
        <taxon>Chordata</taxon>
        <taxon>Craniata</taxon>
        <taxon>Vertebrata</taxon>
        <taxon>Euteleostomi</taxon>
        <taxon>Mammalia</taxon>
        <taxon>Eutheria</taxon>
        <taxon>Laurasiatheria</taxon>
        <taxon>Chiroptera</taxon>
        <taxon>Yangochiroptera</taxon>
        <taxon>Phyllostomidae</taxon>
        <taxon>Phyllostominae</taxon>
        <taxon>Phyllostomus</taxon>
    </lineage>
</organism>
<feature type="domain" description="VWFA" evidence="15">
    <location>
        <begin position="1775"/>
        <end position="1956"/>
    </location>
</feature>
<feature type="compositionally biased region" description="Basic and acidic residues" evidence="13">
    <location>
        <begin position="1519"/>
        <end position="1529"/>
    </location>
</feature>
<keyword evidence="6" id="KW-0130">Cell adhesion</keyword>
<feature type="domain" description="VWFA" evidence="15">
    <location>
        <begin position="848"/>
        <end position="1017"/>
    </location>
</feature>
<dbReference type="Gene3D" id="3.40.50.410">
    <property type="entry name" value="von Willebrand factor, type A domain"/>
    <property type="match status" value="8"/>
</dbReference>
<dbReference type="Proteomes" id="UP000664940">
    <property type="component" value="Unassembled WGS sequence"/>
</dbReference>
<dbReference type="InterPro" id="IPR036465">
    <property type="entry name" value="vWFA_dom_sf"/>
</dbReference>
<dbReference type="PRINTS" id="PR00453">
    <property type="entry name" value="VWFADOMAIN"/>
</dbReference>
<keyword evidence="8" id="KW-1015">Disulfide bond</keyword>
<evidence type="ECO:0000256" key="7">
    <source>
        <dbReference type="ARBA" id="ARBA00023119"/>
    </source>
</evidence>
<dbReference type="PANTHER" id="PTHR24020:SF86">
    <property type="entry name" value="COLLAGEN, TYPE VI, ALPHA 4"/>
    <property type="match status" value="1"/>
</dbReference>
<feature type="domain" description="BPTI/Kunitz inhibitor" evidence="16">
    <location>
        <begin position="2288"/>
        <end position="2338"/>
    </location>
</feature>
<dbReference type="SMART" id="SM00327">
    <property type="entry name" value="VWA"/>
    <property type="match status" value="9"/>
</dbReference>
<dbReference type="Gene3D" id="4.10.410.10">
    <property type="entry name" value="Pancreatic trypsin inhibitor Kunitz domain"/>
    <property type="match status" value="1"/>
</dbReference>
<keyword evidence="5" id="KW-0677">Repeat</keyword>
<evidence type="ECO:0000256" key="1">
    <source>
        <dbReference type="ARBA" id="ARBA00004498"/>
    </source>
</evidence>
<evidence type="ECO:0000256" key="14">
    <source>
        <dbReference type="SAM" id="SignalP"/>
    </source>
</evidence>
<evidence type="ECO:0000256" key="5">
    <source>
        <dbReference type="ARBA" id="ARBA00022737"/>
    </source>
</evidence>
<dbReference type="Pfam" id="PF00092">
    <property type="entry name" value="VWA"/>
    <property type="match status" value="8"/>
</dbReference>
<dbReference type="CDD" id="cd01472">
    <property type="entry name" value="vWA_collagen"/>
    <property type="match status" value="1"/>
</dbReference>
<dbReference type="InterPro" id="IPR008160">
    <property type="entry name" value="Collagen"/>
</dbReference>
<keyword evidence="4 14" id="KW-0732">Signal</keyword>
<dbReference type="FunFam" id="3.40.50.410:FF:000021">
    <property type="entry name" value="Collagen, type VI, alpha 3"/>
    <property type="match status" value="1"/>
</dbReference>
<evidence type="ECO:0000256" key="13">
    <source>
        <dbReference type="SAM" id="MobiDB-lite"/>
    </source>
</evidence>
<feature type="region of interest" description="Disordered" evidence="13">
    <location>
        <begin position="2194"/>
        <end position="2215"/>
    </location>
</feature>
<dbReference type="FunFam" id="3.40.50.410:FF:000016">
    <property type="entry name" value="Collagen type VI alpha 3 chain"/>
    <property type="match status" value="1"/>
</dbReference>
<evidence type="ECO:0000256" key="6">
    <source>
        <dbReference type="ARBA" id="ARBA00022889"/>
    </source>
</evidence>
<feature type="domain" description="VWFA" evidence="15">
    <location>
        <begin position="1981"/>
        <end position="2186"/>
    </location>
</feature>
<keyword evidence="9" id="KW-0325">Glycoprotein</keyword>
<feature type="domain" description="VWFA" evidence="15">
    <location>
        <begin position="1029"/>
        <end position="1202"/>
    </location>
</feature>
<dbReference type="FunFam" id="3.40.50.410:FF:000003">
    <property type="entry name" value="Collagen type VI alpha 3 chain"/>
    <property type="match status" value="2"/>
</dbReference>
<dbReference type="InterPro" id="IPR002223">
    <property type="entry name" value="Kunitz_BPTI"/>
</dbReference>
<evidence type="ECO:0000256" key="10">
    <source>
        <dbReference type="ARBA" id="ARBA00023278"/>
    </source>
</evidence>
<dbReference type="FunFam" id="3.40.50.410:FF:000004">
    <property type="entry name" value="collagen alpha-6(VI) chain"/>
    <property type="match status" value="4"/>
</dbReference>
<name>A0A833ZUC5_9CHIR</name>
<dbReference type="EMBL" id="JABVXQ010000007">
    <property type="protein sequence ID" value="KAF6098972.1"/>
    <property type="molecule type" value="Genomic_DNA"/>
</dbReference>
<reference evidence="17 18" key="1">
    <citation type="journal article" date="2020" name="Nature">
        <title>Six reference-quality genomes reveal evolution of bat adaptations.</title>
        <authorList>
            <person name="Jebb D."/>
            <person name="Huang Z."/>
            <person name="Pippel M."/>
            <person name="Hughes G.M."/>
            <person name="Lavrichenko K."/>
            <person name="Devanna P."/>
            <person name="Winkler S."/>
            <person name="Jermiin L.S."/>
            <person name="Skirmuntt E.C."/>
            <person name="Katzourakis A."/>
            <person name="Burkitt-Gray L."/>
            <person name="Ray D.A."/>
            <person name="Sullivan K.A.M."/>
            <person name="Roscito J.G."/>
            <person name="Kirilenko B.M."/>
            <person name="Davalos L.M."/>
            <person name="Corthals A.P."/>
            <person name="Power M.L."/>
            <person name="Jones G."/>
            <person name="Ransome R.D."/>
            <person name="Dechmann D.K.N."/>
            <person name="Locatelli A.G."/>
            <person name="Puechmaille S.J."/>
            <person name="Fedrigo O."/>
            <person name="Jarvis E.D."/>
            <person name="Hiller M."/>
            <person name="Vernes S.C."/>
            <person name="Myers E.W."/>
            <person name="Teeling E.C."/>
        </authorList>
    </citation>
    <scope>NUCLEOTIDE SEQUENCE [LARGE SCALE GENOMIC DNA]</scope>
    <source>
        <strain evidence="17">Bat1K_MPI-CBG_1</strain>
    </source>
</reference>
<dbReference type="GO" id="GO:0004867">
    <property type="term" value="F:serine-type endopeptidase inhibitor activity"/>
    <property type="evidence" value="ECO:0007669"/>
    <property type="project" value="InterPro"/>
</dbReference>
<evidence type="ECO:0000259" key="16">
    <source>
        <dbReference type="PROSITE" id="PS50279"/>
    </source>
</evidence>
<protein>
    <recommendedName>
        <fullName evidence="19">Collagen alpha-4(VI) chain-like</fullName>
    </recommendedName>
</protein>
<comment type="subcellular location">
    <subcellularLocation>
        <location evidence="1">Secreted</location>
        <location evidence="1">Extracellular space</location>
        <location evidence="1">Extracellular matrix</location>
    </subcellularLocation>
</comment>
<dbReference type="InterPro" id="IPR002035">
    <property type="entry name" value="VWF_A"/>
</dbReference>
<proteinExistence type="inferred from homology"/>
<comment type="caution">
    <text evidence="17">The sequence shown here is derived from an EMBL/GenBank/DDBJ whole genome shotgun (WGS) entry which is preliminary data.</text>
</comment>
<evidence type="ECO:0000256" key="4">
    <source>
        <dbReference type="ARBA" id="ARBA00022729"/>
    </source>
</evidence>
<evidence type="ECO:0000256" key="2">
    <source>
        <dbReference type="ARBA" id="ARBA00022525"/>
    </source>
</evidence>
<evidence type="ECO:0000256" key="9">
    <source>
        <dbReference type="ARBA" id="ARBA00023180"/>
    </source>
</evidence>
<feature type="domain" description="VWFA" evidence="15">
    <location>
        <begin position="34"/>
        <end position="209"/>
    </location>
</feature>
<feature type="chain" id="PRO_5032408216" description="Collagen alpha-4(VI) chain-like" evidence="14">
    <location>
        <begin position="23"/>
        <end position="2343"/>
    </location>
</feature>
<feature type="compositionally biased region" description="Basic and acidic residues" evidence="13">
    <location>
        <begin position="1412"/>
        <end position="1429"/>
    </location>
</feature>
<sequence>METWKAFWEIIFLVASFGFINSQRTGCREAYMGDVVFLVDTSNDPQFISNIRRLLYNIVNNLNVSRETIRVGLAQYRDVPHSEFLLSTYRHKSDVLNHIRRLPLKSEGPGGKKMGLALQFLLDHHFQERAGSRASQRVPQVAIVISSSPAEDSVQEPAEALKTAGILLYAVGLRGTSKAELRKIASSPEKKFLFFVPSYSTLGSLTQRLQKELCDTFTKAAQPLDHVSPACREAFLADIVFLVDSSTSIGPQNFRKVKNFLHSVILGLDIGKDQVRVGLAQYSDNIYPAFQLNQYSQKSVLLERIQNLPYRTGGTNTGAALEFIRTNYLTEAAGSRAKERVPQMVILVTDGESSDEVQEAADRLKEDGVVVYVVGINVQDVQELQKIASEPSEKFLFNTENFNILQDVAGGILQTLCLPVEGKMKGPEFTQAYGDMVFLADTSQNTSQASFHLMQNFISRVIGTLDIGRNKYQVGLAQYGGQGHTEFLFNTYQSQEEMIAHVRERFVLRGGSRRTGKALQYLYQTFFQEAAGSRFLQGIPQYVVVITSGQSEDEVLETAQMLKRKGVKVISVGVQDFDRRELEEMGTPSLIYEIQGQDGVRQETQNVYEVIHRMGRSEFRTVPVEETTAACPTAIPTDLVFLIEEFSRARELNFHQVINFLKTTVSSLSIHPDLVRIGLVFYHEEPRLEFALDAFQTPAKILEHLNKLTYQEKTGRAKTGAALDFLRNEVFVQEKGGRAKTGVQQIAVVITEGFSQDSVSRPASLLRRTGVTIYAVGTELASESGNLEKIASYPPGKHAISLESFLQLPTVGSMIKNQLCPETRGETVSITEMDNVLQTGCVHIEEADIYFLIDGSSSIRQDDFLQMKAFMKAVIKMFHIGPDRVQFGVVQYSDRINSEFILSQYPSVAQLNVAIDGIQQSGGGTLTGQALRNMAQVFADTARSNTPRYLIVITDGQSQDQVAVPAKALRNNRVNIYAIGVRDADTSELKEIAEDKMFFVYEFDSLKAIQQEVVKDICSSEICKKRKADIIFLIDGSESISPKDFEKMKGFMKRMVNQSNIGADEVRIGLLQFSSYPQEEFRLDHFFLKEEIREAISKVQQMNDGTRTGKALNFTLPFFDSSRGGRPSLPQHLIVITDGVAQDDVDMPAKALRDKNIIIFAIGVGGAEKSQLLQITNDPDKVYYQDNFESLQILEKEILYKVCIPQECNIDLSVGIDLSTSTRQNWEKLQELLPELMQQLAVLSNISCSTSGQINTNFRYLVPDSEGPLAFDSGFDKYSNEIIQKFLVHQATKVNHMDADFLLSLGDNAILSSSAKVKVLLVFTDGLDGDLQRLKETSTLLRGKGFSALLIVGLESVHKLEELQELEFGRGFAYNQPLSITLQSLPSILLKQLDTIMERTCCNTYAKCFGEKGHRGDSGNPGRKGEKGPDGLPGYPGDEGEHGERGPQGLPGRRGEEGCPGVRGPKGVRGFSGEKGDPGEDGVDGLDGEQGNHGIPGSFGEKGDRGNRGLAGLPGQPGEHGETGLRGDPGDPGIHSYIQGPKGETGRRGLQGSSGYNGPQGVPGNAGPQGSRGRQGLPGLQGVRGESGELGNQGEPGYPGSQGPRGRQGPPGTLGPKGLLGAQGNPGPPGLGGSKGKAGPRGMKGEHGVAGQRGPRGQQGPRGQPGFFGPDGYGHPGRKGRKGEPGFPGYPGTKGEAGDPGHRGEKGAKGIRGKRGNAGLPGFVGTPGEQGPPGPQGIKGPKGLADIMPCEIVNFTRKNCPCSTGVSKCPVFPTEAVFALDMSSDISELEFERMRDILLSLLMKMEISESNCPKGARVAIIAYNNKIDYLIRFSDYKRKPALLQAVRKIPLKRSSGSRNLGDAMRFVARHVFKRVRSGLLTRKVAVFFQAGWANDADSINTATLELSALDIMPAVIAFTEDHNLPGALVMDATNRFHLFTWETKSQQDVEHVARCILCHDKCQPALECRSGIPSPLAMDMDVAFVVDSSHSVGVDVYHAALSLVDVMLNNLEVAAQPNASLYGVRVALVMHTTPGFWPGTGRPPVLEGFFLTSYGHRAQMQRHIHEVAGHPLQGAPALGHALEWTLQKVLLAAPLPRRAQVLFAIVASETSTWDREKLRTLSLEAKCKGITLFVLALGPGVGTHELAELAQVASTPSEQHLLRLEGISNPEMNYAQGFTRAFLNLLKSGTNQYPPPELSEECGGPSRGDTRQQPHRLIERRRKRWSGMSGPADDLAAPEATDFGLENRTTMMTSITPKEALENYEKNGYATEENEQEMSAKPKKNGPCFMDPMEGECQDYILKWYYNKKERACQPFWYGSCGGNANRFETKEECEVQCATTPL</sequence>
<feature type="domain" description="VWFA" evidence="15">
    <location>
        <begin position="238"/>
        <end position="416"/>
    </location>
</feature>
<feature type="compositionally biased region" description="Basic and acidic residues" evidence="13">
    <location>
        <begin position="1696"/>
        <end position="1708"/>
    </location>
</feature>
<dbReference type="PANTHER" id="PTHR24020">
    <property type="entry name" value="COLLAGEN ALPHA"/>
    <property type="match status" value="1"/>
</dbReference>
<comment type="similarity">
    <text evidence="12">Belongs to the type VI collagen family.</text>
</comment>
<keyword evidence="2" id="KW-0964">Secreted</keyword>
<evidence type="ECO:0000256" key="3">
    <source>
        <dbReference type="ARBA" id="ARBA00022530"/>
    </source>
</evidence>
<accession>A0A833ZUC5</accession>
<feature type="signal peptide" evidence="14">
    <location>
        <begin position="1"/>
        <end position="22"/>
    </location>
</feature>
<evidence type="ECO:0000256" key="12">
    <source>
        <dbReference type="ARBA" id="ARBA00044000"/>
    </source>
</evidence>
<dbReference type="PROSITE" id="PS50279">
    <property type="entry name" value="BPTI_KUNITZ_2"/>
    <property type="match status" value="1"/>
</dbReference>
<dbReference type="SUPFAM" id="SSF57362">
    <property type="entry name" value="BPTI-like"/>
    <property type="match status" value="1"/>
</dbReference>
<dbReference type="InterPro" id="IPR036880">
    <property type="entry name" value="Kunitz_BPTI_sf"/>
</dbReference>
<feature type="compositionally biased region" description="Low complexity" evidence="13">
    <location>
        <begin position="1596"/>
        <end position="1625"/>
    </location>
</feature>
<keyword evidence="10" id="KW-0379">Hydroxylation</keyword>
<evidence type="ECO:0000313" key="18">
    <source>
        <dbReference type="Proteomes" id="UP000664940"/>
    </source>
</evidence>
<dbReference type="InterPro" id="IPR050525">
    <property type="entry name" value="ECM_Assembly_Org"/>
</dbReference>
<dbReference type="SMART" id="SM00131">
    <property type="entry name" value="KU"/>
    <property type="match status" value="1"/>
</dbReference>
<comment type="function">
    <text evidence="11">Collagen VI acts as a cell-binding protein.</text>
</comment>
<feature type="domain" description="VWFA" evidence="15">
    <location>
        <begin position="638"/>
        <end position="819"/>
    </location>
</feature>
<dbReference type="FunFam" id="4.10.410.10:FF:000020">
    <property type="entry name" value="Collagen, type VI, alpha 3"/>
    <property type="match status" value="1"/>
</dbReference>
<dbReference type="CDD" id="cd01450">
    <property type="entry name" value="vWFA_subfamily_ECM"/>
    <property type="match status" value="3"/>
</dbReference>
<dbReference type="Pfam" id="PF00014">
    <property type="entry name" value="Kunitz_BPTI"/>
    <property type="match status" value="1"/>
</dbReference>
<evidence type="ECO:0000313" key="17">
    <source>
        <dbReference type="EMBL" id="KAF6098972.1"/>
    </source>
</evidence>
<evidence type="ECO:0008006" key="19">
    <source>
        <dbReference type="Google" id="ProtNLM"/>
    </source>
</evidence>
<evidence type="ECO:0000256" key="8">
    <source>
        <dbReference type="ARBA" id="ARBA00023157"/>
    </source>
</evidence>
<dbReference type="PROSITE" id="PS50234">
    <property type="entry name" value="VWFA"/>
    <property type="match status" value="8"/>
</dbReference>
<keyword evidence="3" id="KW-0272">Extracellular matrix</keyword>
<dbReference type="CDD" id="cd22630">
    <property type="entry name" value="Kunitz_collagen_alpha6_VI"/>
    <property type="match status" value="1"/>
</dbReference>
<evidence type="ECO:0000259" key="15">
    <source>
        <dbReference type="PROSITE" id="PS50234"/>
    </source>
</evidence>